<dbReference type="InParanoid" id="C7RCL4"/>
<keyword evidence="2" id="KW-1185">Reference proteome</keyword>
<evidence type="ECO:0000313" key="2">
    <source>
        <dbReference type="Proteomes" id="UP000001231"/>
    </source>
</evidence>
<evidence type="ECO:0000313" key="1">
    <source>
        <dbReference type="EMBL" id="ACV27006.1"/>
    </source>
</evidence>
<dbReference type="PANTHER" id="PTHR47017">
    <property type="entry name" value="ACYL-COA"/>
    <property type="match status" value="1"/>
</dbReference>
<dbReference type="Proteomes" id="UP000001231">
    <property type="component" value="Chromosome"/>
</dbReference>
<organism evidence="1 2">
    <name type="scientific">Kangiella koreensis (strain DSM 16069 / JCM 12317 / KCTC 12182 / SW-125)</name>
    <dbReference type="NCBI Taxonomy" id="523791"/>
    <lineage>
        <taxon>Bacteria</taxon>
        <taxon>Pseudomonadati</taxon>
        <taxon>Pseudomonadota</taxon>
        <taxon>Gammaproteobacteria</taxon>
        <taxon>Kangiellales</taxon>
        <taxon>Kangiellaceae</taxon>
        <taxon>Kangiella</taxon>
    </lineage>
</organism>
<gene>
    <name evidence="1" type="ordered locus">Kkor_1594</name>
</gene>
<dbReference type="Pfam" id="PF04339">
    <property type="entry name" value="FemAB_like"/>
    <property type="match status" value="1"/>
</dbReference>
<protein>
    <recommendedName>
        <fullName evidence="3">GNAT family N-acetyltransferase</fullName>
    </recommendedName>
</protein>
<dbReference type="InterPro" id="IPR007434">
    <property type="entry name" value="FemAB-like"/>
</dbReference>
<accession>C7RCL4</accession>
<dbReference type="InterPro" id="IPR016181">
    <property type="entry name" value="Acyl_CoA_acyltransferase"/>
</dbReference>
<dbReference type="Gene3D" id="3.40.630.30">
    <property type="match status" value="1"/>
</dbReference>
<proteinExistence type="predicted"/>
<dbReference type="SUPFAM" id="SSF55729">
    <property type="entry name" value="Acyl-CoA N-acyltransferases (Nat)"/>
    <property type="match status" value="1"/>
</dbReference>
<dbReference type="eggNOG" id="COG3146">
    <property type="taxonomic scope" value="Bacteria"/>
</dbReference>
<dbReference type="EMBL" id="CP001707">
    <property type="protein sequence ID" value="ACV27006.1"/>
    <property type="molecule type" value="Genomic_DNA"/>
</dbReference>
<sequence length="399" mass="46355">MSQHTSNNTEISSPDDGLSISFVESITAISDSEWSRLGFVAHETNPFIDYRFLQALEDSGSVTAERGWKPLHLVAYQNGQLVAFMPLYIKGHSFGEFVFDWAWANAYQRHGLEYYPKALTASPLSPITGPRLLHKNLEPEQQLAIINTVSEWLKQNYISSWHINFLDQDGVDLLSNSSLLPRRDIQFHWMNQSYASFDDFLSNLKAKKRKNILRERRQVASCGWSFEWLTGRQATDEDWQLFYDMYKKTFDEKGSWSQLTPEFFPLLAKSMGDQVLLLFAKKDNQRLAGAYFIRSKTHLYGRYWGSLVEEEFLHFETCYYQGIDYAIEQKLEVFEPGAQGEHKLARGFNPVLTYSYHDIVEPAFREAIDKALRYETKEIDQLLDYYEAHSAYKSTAKHS</sequence>
<dbReference type="HOGENOM" id="CLU_036032_1_0_6"/>
<dbReference type="PANTHER" id="PTHR47017:SF1">
    <property type="entry name" value="ACYL-COA"/>
    <property type="match status" value="1"/>
</dbReference>
<dbReference type="STRING" id="523791.Kkor_1594"/>
<evidence type="ECO:0008006" key="3">
    <source>
        <dbReference type="Google" id="ProtNLM"/>
    </source>
</evidence>
<name>C7RCL4_KANKD</name>
<dbReference type="AlphaFoldDB" id="C7RCL4"/>
<dbReference type="KEGG" id="kko:Kkor_1594"/>
<dbReference type="RefSeq" id="WP_015780612.1">
    <property type="nucleotide sequence ID" value="NC_013166.1"/>
</dbReference>
<reference evidence="1 2" key="1">
    <citation type="journal article" date="2009" name="Stand. Genomic Sci.">
        <title>Complete genome sequence of Kangiella koreensis type strain (SW-125).</title>
        <authorList>
            <person name="Han C."/>
            <person name="Sikorski J."/>
            <person name="Lapidus A."/>
            <person name="Nolan M."/>
            <person name="Glavina Del Rio T."/>
            <person name="Tice H."/>
            <person name="Cheng J.F."/>
            <person name="Lucas S."/>
            <person name="Chen F."/>
            <person name="Copeland A."/>
            <person name="Ivanova N."/>
            <person name="Mavromatis K."/>
            <person name="Ovchinnikova G."/>
            <person name="Pati A."/>
            <person name="Bruce D."/>
            <person name="Goodwin L."/>
            <person name="Pitluck S."/>
            <person name="Chen A."/>
            <person name="Palaniappan K."/>
            <person name="Land M."/>
            <person name="Hauser L."/>
            <person name="Chang Y.J."/>
            <person name="Jeffries C.D."/>
            <person name="Chain P."/>
            <person name="Saunders E."/>
            <person name="Brettin T."/>
            <person name="Goker M."/>
            <person name="Tindall B.J."/>
            <person name="Bristow J."/>
            <person name="Eisen J.A."/>
            <person name="Markowitz V."/>
            <person name="Hugenholtz P."/>
            <person name="Kyrpides N.C."/>
            <person name="Klenk H.P."/>
            <person name="Detter J.C."/>
        </authorList>
    </citation>
    <scope>NUCLEOTIDE SEQUENCE [LARGE SCALE GENOMIC DNA]</scope>
    <source>
        <strain evidence="2">DSM 16069 / KCTC 12182 / SW-125</strain>
    </source>
</reference>